<dbReference type="KEGG" id="palb:EJC50_24995"/>
<organism evidence="8 9">
    <name type="scientific">Paenibacillus albus</name>
    <dbReference type="NCBI Taxonomy" id="2495582"/>
    <lineage>
        <taxon>Bacteria</taxon>
        <taxon>Bacillati</taxon>
        <taxon>Bacillota</taxon>
        <taxon>Bacilli</taxon>
        <taxon>Bacillales</taxon>
        <taxon>Paenibacillaceae</taxon>
        <taxon>Paenibacillus</taxon>
    </lineage>
</organism>
<keyword evidence="3" id="KW-0472">Membrane</keyword>
<dbReference type="PANTHER" id="PTHR43649">
    <property type="entry name" value="ARABINOSE-BINDING PROTEIN-RELATED"/>
    <property type="match status" value="1"/>
</dbReference>
<evidence type="ECO:0000256" key="1">
    <source>
        <dbReference type="ARBA" id="ARBA00022475"/>
    </source>
</evidence>
<feature type="chain" id="PRO_5038885747" evidence="7">
    <location>
        <begin position="22"/>
        <end position="482"/>
    </location>
</feature>
<evidence type="ECO:0000256" key="2">
    <source>
        <dbReference type="ARBA" id="ARBA00022729"/>
    </source>
</evidence>
<evidence type="ECO:0000256" key="4">
    <source>
        <dbReference type="ARBA" id="ARBA00023139"/>
    </source>
</evidence>
<dbReference type="InterPro" id="IPR050490">
    <property type="entry name" value="Bact_solute-bd_prot1"/>
</dbReference>
<dbReference type="PANTHER" id="PTHR43649:SF33">
    <property type="entry name" value="POLYGALACTURONAN_RHAMNOGALACTURONAN-BINDING PROTEIN YTCQ"/>
    <property type="match status" value="1"/>
</dbReference>
<evidence type="ECO:0000256" key="3">
    <source>
        <dbReference type="ARBA" id="ARBA00023136"/>
    </source>
</evidence>
<dbReference type="InterPro" id="IPR006059">
    <property type="entry name" value="SBP"/>
</dbReference>
<dbReference type="PROSITE" id="PS51257">
    <property type="entry name" value="PROKAR_LIPOPROTEIN"/>
    <property type="match status" value="1"/>
</dbReference>
<dbReference type="Proteomes" id="UP000272528">
    <property type="component" value="Chromosome"/>
</dbReference>
<reference evidence="9" key="1">
    <citation type="submission" date="2018-12" db="EMBL/GenBank/DDBJ databases">
        <title>Genome sequence of Peanibacillus sp.</title>
        <authorList>
            <person name="Subramani G."/>
            <person name="Srinivasan S."/>
            <person name="Kim M.K."/>
        </authorList>
    </citation>
    <scope>NUCLEOTIDE SEQUENCE [LARGE SCALE GENOMIC DNA]</scope>
    <source>
        <strain evidence="9">18JY67-1</strain>
    </source>
</reference>
<evidence type="ECO:0000256" key="7">
    <source>
        <dbReference type="SAM" id="SignalP"/>
    </source>
</evidence>
<keyword evidence="5" id="KW-0449">Lipoprotein</keyword>
<name>A0A3Q8X875_9BACL</name>
<accession>A0A3Q8X875</accession>
<evidence type="ECO:0000313" key="8">
    <source>
        <dbReference type="EMBL" id="AZN42583.1"/>
    </source>
</evidence>
<sequence>MDMNRILFVLIGCILVVSLSACQNGNSNNGISEPTSSPVGEKQSKNTTNQSSREVSEKADSTMVQAVQGLEPLDGKPKKIVVSILGISPFYKLAKEKYEALHPNTTIEFKEFESGAMMSESEVEKYIKSTTTEVLSGKGADLFAFTTVELPIDKYVNHGAFENVDDWIKRDTGFDQQQYQMNIMEGSKMNGGLYIMPVEFYLEALYGDTDGLKKAGVAIDDKNWTWNQFTEISKQLAGKNGSGYSMNFLPPEAMINNLVSDNYKRLIDGANAKASFDTPFFTELLTEVKEMYDEKELSDDAAQFRKSLLSYSLMTSPSDYLVRLASYFKNSKVYQKPHASDQQSGVSFLVTNQIAMNAHSEVKRDAWEFMKFLLSEEMQNYPHQTGFAMNKAVNEKAVEDVKKNGIDKDVGAKGGGAVVKVTDENLNALRDMLSAASLRNMGYETTVQQIVAEEVKAFFAGQKSADDVAELIQNRVTTYLNE</sequence>
<gene>
    <name evidence="8" type="ORF">EJC50_24995</name>
</gene>
<feature type="compositionally biased region" description="Polar residues" evidence="6">
    <location>
        <begin position="27"/>
        <end position="38"/>
    </location>
</feature>
<evidence type="ECO:0000256" key="6">
    <source>
        <dbReference type="SAM" id="MobiDB-lite"/>
    </source>
</evidence>
<dbReference type="EMBL" id="CP034437">
    <property type="protein sequence ID" value="AZN42583.1"/>
    <property type="molecule type" value="Genomic_DNA"/>
</dbReference>
<evidence type="ECO:0000256" key="5">
    <source>
        <dbReference type="ARBA" id="ARBA00023288"/>
    </source>
</evidence>
<feature type="signal peptide" evidence="7">
    <location>
        <begin position="1"/>
        <end position="21"/>
    </location>
</feature>
<dbReference type="Pfam" id="PF01547">
    <property type="entry name" value="SBP_bac_1"/>
    <property type="match status" value="1"/>
</dbReference>
<dbReference type="AlphaFoldDB" id="A0A3Q8X875"/>
<proteinExistence type="predicted"/>
<keyword evidence="2 7" id="KW-0732">Signal</keyword>
<evidence type="ECO:0000313" key="9">
    <source>
        <dbReference type="Proteomes" id="UP000272528"/>
    </source>
</evidence>
<keyword evidence="9" id="KW-1185">Reference proteome</keyword>
<dbReference type="OrthoDB" id="1992988at2"/>
<dbReference type="Gene3D" id="3.40.190.10">
    <property type="entry name" value="Periplasmic binding protein-like II"/>
    <property type="match status" value="1"/>
</dbReference>
<keyword evidence="1" id="KW-1003">Cell membrane</keyword>
<dbReference type="SUPFAM" id="SSF53850">
    <property type="entry name" value="Periplasmic binding protein-like II"/>
    <property type="match status" value="1"/>
</dbReference>
<protein>
    <submittedName>
        <fullName evidence="8">Extracellular solute-binding protein</fullName>
    </submittedName>
</protein>
<keyword evidence="4" id="KW-0564">Palmitate</keyword>
<feature type="region of interest" description="Disordered" evidence="6">
    <location>
        <begin position="27"/>
        <end position="61"/>
    </location>
</feature>